<feature type="compositionally biased region" description="Basic and acidic residues" evidence="1">
    <location>
        <begin position="1"/>
        <end position="10"/>
    </location>
</feature>
<evidence type="ECO:0000313" key="4">
    <source>
        <dbReference type="Proteomes" id="UP001595921"/>
    </source>
</evidence>
<feature type="region of interest" description="Disordered" evidence="1">
    <location>
        <begin position="1"/>
        <end position="34"/>
    </location>
</feature>
<reference evidence="3 4" key="1">
    <citation type="journal article" date="2019" name="Int. J. Syst. Evol. Microbiol.">
        <title>The Global Catalogue of Microorganisms (GCM) 10K type strain sequencing project: providing services to taxonomists for standard genome sequencing and annotation.</title>
        <authorList>
            <consortium name="The Broad Institute Genomics Platform"/>
            <consortium name="The Broad Institute Genome Sequencing Center for Infectious Disease"/>
            <person name="Wu L."/>
            <person name="Ma J."/>
        </authorList>
    </citation>
    <scope>NUCLEOTIDE SEQUENCE [LARGE SCALE GENOMIC DNA]</scope>
    <source>
        <strain evidence="3 4">CGMCC 1.12553</strain>
    </source>
</reference>
<dbReference type="Pfam" id="PF09339">
    <property type="entry name" value="HTH_IclR"/>
    <property type="match status" value="1"/>
</dbReference>
<evidence type="ECO:0000313" key="3">
    <source>
        <dbReference type="EMBL" id="MFC4358604.1"/>
    </source>
</evidence>
<dbReference type="RefSeq" id="WP_267623615.1">
    <property type="nucleotide sequence ID" value="NZ_JAODIW010000008.1"/>
</dbReference>
<evidence type="ECO:0000256" key="1">
    <source>
        <dbReference type="SAM" id="MobiDB-lite"/>
    </source>
</evidence>
<dbReference type="AlphaFoldDB" id="A0ABD5PCZ9"/>
<name>A0ABD5PCZ9_9EURY</name>
<keyword evidence="4" id="KW-1185">Reference proteome</keyword>
<evidence type="ECO:0000259" key="2">
    <source>
        <dbReference type="Pfam" id="PF09339"/>
    </source>
</evidence>
<accession>A0ABD5PCZ9</accession>
<feature type="compositionally biased region" description="Polar residues" evidence="1">
    <location>
        <begin position="15"/>
        <end position="26"/>
    </location>
</feature>
<comment type="caution">
    <text evidence="3">The sequence shown here is derived from an EMBL/GenBank/DDBJ whole genome shotgun (WGS) entry which is preliminary data.</text>
</comment>
<organism evidence="3 4">
    <name type="scientific">Halobium salinum</name>
    <dbReference type="NCBI Taxonomy" id="1364940"/>
    <lineage>
        <taxon>Archaea</taxon>
        <taxon>Methanobacteriati</taxon>
        <taxon>Methanobacteriota</taxon>
        <taxon>Stenosarchaea group</taxon>
        <taxon>Halobacteria</taxon>
        <taxon>Halobacteriales</taxon>
        <taxon>Haloferacaceae</taxon>
        <taxon>Halobium</taxon>
    </lineage>
</organism>
<proteinExistence type="predicted"/>
<gene>
    <name evidence="3" type="ORF">ACFO0N_11695</name>
</gene>
<dbReference type="InterPro" id="IPR005471">
    <property type="entry name" value="Tscrpt_reg_IclR_N"/>
</dbReference>
<sequence>MESARGRPAAEDGTTVESGGSVTPVTPNGLLDAFESADPPLLTAAEVAERAGCSGGAARAGLGALVDRGQLHRKAVDPDSTVFLLSESGADGSRR</sequence>
<dbReference type="Proteomes" id="UP001595921">
    <property type="component" value="Unassembled WGS sequence"/>
</dbReference>
<feature type="domain" description="HTH iclR-type" evidence="2">
    <location>
        <begin position="30"/>
        <end position="73"/>
    </location>
</feature>
<protein>
    <submittedName>
        <fullName evidence="3">Helix-turn-helix domain-containing protein</fullName>
    </submittedName>
</protein>
<dbReference type="EMBL" id="JBHSDS010000006">
    <property type="protein sequence ID" value="MFC4358604.1"/>
    <property type="molecule type" value="Genomic_DNA"/>
</dbReference>